<feature type="domain" description="Ketopantoate reductase N-terminal" evidence="12">
    <location>
        <begin position="3"/>
        <end position="172"/>
    </location>
</feature>
<dbReference type="EC" id="1.1.1.169" evidence="4 11"/>
<evidence type="ECO:0000256" key="10">
    <source>
        <dbReference type="ARBA" id="ARBA00048793"/>
    </source>
</evidence>
<dbReference type="RefSeq" id="WP_147800895.1">
    <property type="nucleotide sequence ID" value="NZ_VPFL01000025.1"/>
</dbReference>
<dbReference type="InterPro" id="IPR008927">
    <property type="entry name" value="6-PGluconate_DH-like_C_sf"/>
</dbReference>
<keyword evidence="7 11" id="KW-0521">NADP</keyword>
<evidence type="ECO:0000259" key="13">
    <source>
        <dbReference type="Pfam" id="PF08546"/>
    </source>
</evidence>
<dbReference type="OrthoDB" id="5333395at2"/>
<dbReference type="FunFam" id="1.10.1040.10:FF:000017">
    <property type="entry name" value="2-dehydropantoate 2-reductase"/>
    <property type="match status" value="1"/>
</dbReference>
<dbReference type="GO" id="GO:0015940">
    <property type="term" value="P:pantothenate biosynthetic process"/>
    <property type="evidence" value="ECO:0007669"/>
    <property type="project" value="UniProtKB-UniPathway"/>
</dbReference>
<feature type="domain" description="Ketopantoate reductase C-terminal" evidence="13">
    <location>
        <begin position="198"/>
        <end position="318"/>
    </location>
</feature>
<dbReference type="SUPFAM" id="SSF48179">
    <property type="entry name" value="6-phosphogluconate dehydrogenase C-terminal domain-like"/>
    <property type="match status" value="1"/>
</dbReference>
<keyword evidence="8 11" id="KW-0560">Oxidoreductase</keyword>
<dbReference type="Gene3D" id="3.40.50.720">
    <property type="entry name" value="NAD(P)-binding Rossmann-like Domain"/>
    <property type="match status" value="1"/>
</dbReference>
<dbReference type="UniPathway" id="UPA00028">
    <property type="reaction ID" value="UER00004"/>
</dbReference>
<dbReference type="NCBIfam" id="NF005089">
    <property type="entry name" value="PRK06522.1-4"/>
    <property type="match status" value="1"/>
</dbReference>
<dbReference type="SUPFAM" id="SSF51735">
    <property type="entry name" value="NAD(P)-binding Rossmann-fold domains"/>
    <property type="match status" value="1"/>
</dbReference>
<gene>
    <name evidence="14" type="ORF">FR698_14365</name>
</gene>
<dbReference type="NCBIfam" id="TIGR00745">
    <property type="entry name" value="apbA_panE"/>
    <property type="match status" value="1"/>
</dbReference>
<evidence type="ECO:0000256" key="9">
    <source>
        <dbReference type="ARBA" id="ARBA00032024"/>
    </source>
</evidence>
<evidence type="ECO:0000256" key="7">
    <source>
        <dbReference type="ARBA" id="ARBA00022857"/>
    </source>
</evidence>
<dbReference type="PANTHER" id="PTHR21708">
    <property type="entry name" value="PROBABLE 2-DEHYDROPANTOATE 2-REDUCTASE"/>
    <property type="match status" value="1"/>
</dbReference>
<comment type="similarity">
    <text evidence="3 11">Belongs to the ketopantoate reductase family.</text>
</comment>
<evidence type="ECO:0000256" key="6">
    <source>
        <dbReference type="ARBA" id="ARBA00022655"/>
    </source>
</evidence>
<evidence type="ECO:0000256" key="2">
    <source>
        <dbReference type="ARBA" id="ARBA00004994"/>
    </source>
</evidence>
<keyword evidence="6 11" id="KW-0566">Pantothenate biosynthesis</keyword>
<dbReference type="PANTHER" id="PTHR21708:SF45">
    <property type="entry name" value="2-DEHYDROPANTOATE 2-REDUCTASE"/>
    <property type="match status" value="1"/>
</dbReference>
<comment type="caution">
    <text evidence="14">The sequence shown here is derived from an EMBL/GenBank/DDBJ whole genome shotgun (WGS) entry which is preliminary data.</text>
</comment>
<evidence type="ECO:0000256" key="8">
    <source>
        <dbReference type="ARBA" id="ARBA00023002"/>
    </source>
</evidence>
<evidence type="ECO:0000256" key="4">
    <source>
        <dbReference type="ARBA" id="ARBA00013014"/>
    </source>
</evidence>
<accession>A0A5C7EU86</accession>
<sequence length="336" mass="36346">MKICVVGAGAIGGYLGVKLALAGEEVTLIARGAHLEAIKKNGLKLIMHDGTEHVAKDVRATSSMAEAGVQDLVILGMKAHQLPPVAADLRVMFGPDTVVVPTQNGIPFWYFQRHGGELEGRIVESVDPGGVCVKNIEAERIIGCVVYPASEIAAPGVIRHIEGDRFPIGELDGSETERARRVSEAFTKAGFKSPILPNIRSEIWLKLWGNLTFNPISALTHSTLVDICQYPLTRDLAAKMMTEAQTIANKLNIQFRVPLEKRIAGAEKVGKHKTSMLQDLEAGRALEIDALVGAVVELGRMTNTPTPHIDAVYALTKLLNKTVLEEQVCVRALKLA</sequence>
<dbReference type="Pfam" id="PF02558">
    <property type="entry name" value="ApbA"/>
    <property type="match status" value="1"/>
</dbReference>
<dbReference type="InterPro" id="IPR036291">
    <property type="entry name" value="NAD(P)-bd_dom_sf"/>
</dbReference>
<protein>
    <recommendedName>
        <fullName evidence="5 11">2-dehydropantoate 2-reductase</fullName>
        <ecNumber evidence="4 11">1.1.1.169</ecNumber>
    </recommendedName>
    <alternativeName>
        <fullName evidence="9 11">Ketopantoate reductase</fullName>
    </alternativeName>
</protein>
<dbReference type="InterPro" id="IPR051402">
    <property type="entry name" value="KPR-Related"/>
</dbReference>
<dbReference type="Gene3D" id="1.10.1040.10">
    <property type="entry name" value="N-(1-d-carboxylethyl)-l-norvaline Dehydrogenase, domain 2"/>
    <property type="match status" value="1"/>
</dbReference>
<reference evidence="14 15" key="1">
    <citation type="submission" date="2019-08" db="EMBL/GenBank/DDBJ databases">
        <title>Pelomicrobium methylotrophicum gen. nov., sp. nov. a moderately thermophilic, facultatively anaerobic, lithoautotrophic and methylotrophic bacterium isolated from a terrestrial mud volcano.</title>
        <authorList>
            <person name="Slobodkina G.B."/>
            <person name="Merkel A.Y."/>
            <person name="Slobodkin A.I."/>
        </authorList>
    </citation>
    <scope>NUCLEOTIDE SEQUENCE [LARGE SCALE GENOMIC DNA]</scope>
    <source>
        <strain evidence="14 15">SM250</strain>
    </source>
</reference>
<evidence type="ECO:0000313" key="14">
    <source>
        <dbReference type="EMBL" id="TXF10627.1"/>
    </source>
</evidence>
<dbReference type="FunFam" id="3.40.50.720:FF:000307">
    <property type="entry name" value="2-dehydropantoate 2-reductase"/>
    <property type="match status" value="1"/>
</dbReference>
<evidence type="ECO:0000256" key="5">
    <source>
        <dbReference type="ARBA" id="ARBA00019465"/>
    </source>
</evidence>
<evidence type="ECO:0000259" key="12">
    <source>
        <dbReference type="Pfam" id="PF02558"/>
    </source>
</evidence>
<dbReference type="InParanoid" id="A0A5C7EU86"/>
<dbReference type="InterPro" id="IPR003710">
    <property type="entry name" value="ApbA"/>
</dbReference>
<organism evidence="14 15">
    <name type="scientific">Pelomicrobium methylotrophicum</name>
    <dbReference type="NCBI Taxonomy" id="2602750"/>
    <lineage>
        <taxon>Bacteria</taxon>
        <taxon>Pseudomonadati</taxon>
        <taxon>Pseudomonadota</taxon>
        <taxon>Hydrogenophilia</taxon>
        <taxon>Hydrogenophilia incertae sedis</taxon>
        <taxon>Pelomicrobium</taxon>
    </lineage>
</organism>
<comment type="pathway">
    <text evidence="2 11">Cofactor biosynthesis; (R)-pantothenate biosynthesis; (R)-pantoate from 3-methyl-2-oxobutanoate: step 2/2.</text>
</comment>
<proteinExistence type="inferred from homology"/>
<dbReference type="GO" id="GO:0005737">
    <property type="term" value="C:cytoplasm"/>
    <property type="evidence" value="ECO:0007669"/>
    <property type="project" value="TreeGrafter"/>
</dbReference>
<evidence type="ECO:0000256" key="3">
    <source>
        <dbReference type="ARBA" id="ARBA00007870"/>
    </source>
</evidence>
<dbReference type="InterPro" id="IPR013328">
    <property type="entry name" value="6PGD_dom2"/>
</dbReference>
<evidence type="ECO:0000313" key="15">
    <source>
        <dbReference type="Proteomes" id="UP000321201"/>
    </source>
</evidence>
<dbReference type="Proteomes" id="UP000321201">
    <property type="component" value="Unassembled WGS sequence"/>
</dbReference>
<evidence type="ECO:0000256" key="1">
    <source>
        <dbReference type="ARBA" id="ARBA00002919"/>
    </source>
</evidence>
<comment type="catalytic activity">
    <reaction evidence="10 11">
        <text>(R)-pantoate + NADP(+) = 2-dehydropantoate + NADPH + H(+)</text>
        <dbReference type="Rhea" id="RHEA:16233"/>
        <dbReference type="ChEBI" id="CHEBI:11561"/>
        <dbReference type="ChEBI" id="CHEBI:15378"/>
        <dbReference type="ChEBI" id="CHEBI:15980"/>
        <dbReference type="ChEBI" id="CHEBI:57783"/>
        <dbReference type="ChEBI" id="CHEBI:58349"/>
        <dbReference type="EC" id="1.1.1.169"/>
    </reaction>
</comment>
<dbReference type="EMBL" id="VPFL01000025">
    <property type="protein sequence ID" value="TXF10627.1"/>
    <property type="molecule type" value="Genomic_DNA"/>
</dbReference>
<evidence type="ECO:0000256" key="11">
    <source>
        <dbReference type="RuleBase" id="RU362068"/>
    </source>
</evidence>
<dbReference type="Pfam" id="PF08546">
    <property type="entry name" value="ApbA_C"/>
    <property type="match status" value="1"/>
</dbReference>
<comment type="function">
    <text evidence="1 11">Catalyzes the NADPH-dependent reduction of ketopantoate into pantoic acid.</text>
</comment>
<dbReference type="InterPro" id="IPR013752">
    <property type="entry name" value="KPA_reductase"/>
</dbReference>
<keyword evidence="15" id="KW-1185">Reference proteome</keyword>
<dbReference type="AlphaFoldDB" id="A0A5C7EU86"/>
<name>A0A5C7EU86_9PROT</name>
<dbReference type="GO" id="GO:0008677">
    <property type="term" value="F:2-dehydropantoate 2-reductase activity"/>
    <property type="evidence" value="ECO:0007669"/>
    <property type="project" value="UniProtKB-EC"/>
</dbReference>
<dbReference type="InterPro" id="IPR013332">
    <property type="entry name" value="KPR_N"/>
</dbReference>
<dbReference type="FunCoup" id="A0A5C7EU86">
    <property type="interactions" value="348"/>
</dbReference>